<dbReference type="PANTHER" id="PTHR45586">
    <property type="entry name" value="TPR REPEAT-CONTAINING PROTEIN PA4667"/>
    <property type="match status" value="1"/>
</dbReference>
<feature type="repeat" description="TPR" evidence="3">
    <location>
        <begin position="506"/>
        <end position="539"/>
    </location>
</feature>
<dbReference type="PANTHER" id="PTHR45586:SF1">
    <property type="entry name" value="LIPOPOLYSACCHARIDE ASSEMBLY PROTEIN B"/>
    <property type="match status" value="1"/>
</dbReference>
<dbReference type="SUPFAM" id="SSF48452">
    <property type="entry name" value="TPR-like"/>
    <property type="match status" value="2"/>
</dbReference>
<dbReference type="OrthoDB" id="9766710at2"/>
<dbReference type="STRING" id="1121451.DESAM_20890"/>
<dbReference type="InterPro" id="IPR011990">
    <property type="entry name" value="TPR-like_helical_dom_sf"/>
</dbReference>
<dbReference type="EMBL" id="FO203522">
    <property type="protein sequence ID" value="CCO23177.1"/>
    <property type="molecule type" value="Genomic_DNA"/>
</dbReference>
<dbReference type="KEGG" id="dhy:DESAM_20890"/>
<reference evidence="4 5" key="1">
    <citation type="submission" date="2012-10" db="EMBL/GenBank/DDBJ databases">
        <authorList>
            <person name="Genoscope - CEA"/>
        </authorList>
    </citation>
    <scope>NUCLEOTIDE SEQUENCE [LARGE SCALE GENOMIC DNA]</scope>
    <source>
        <strain evidence="5">AM13 / DSM 14728</strain>
    </source>
</reference>
<dbReference type="Proteomes" id="UP000010808">
    <property type="component" value="Chromosome"/>
</dbReference>
<dbReference type="Pfam" id="PF14559">
    <property type="entry name" value="TPR_19"/>
    <property type="match status" value="1"/>
</dbReference>
<organism evidence="4 5">
    <name type="scientific">Maridesulfovibrio hydrothermalis AM13 = DSM 14728</name>
    <dbReference type="NCBI Taxonomy" id="1121451"/>
    <lineage>
        <taxon>Bacteria</taxon>
        <taxon>Pseudomonadati</taxon>
        <taxon>Thermodesulfobacteriota</taxon>
        <taxon>Desulfovibrionia</taxon>
        <taxon>Desulfovibrionales</taxon>
        <taxon>Desulfovibrionaceae</taxon>
        <taxon>Maridesulfovibrio</taxon>
    </lineage>
</organism>
<dbReference type="eggNOG" id="COG0457">
    <property type="taxonomic scope" value="Bacteria"/>
</dbReference>
<proteinExistence type="predicted"/>
<keyword evidence="5" id="KW-1185">Reference proteome</keyword>
<protein>
    <submittedName>
        <fullName evidence="4">Tetratricopeptide TPR_2 repeat protein</fullName>
    </submittedName>
</protein>
<feature type="repeat" description="TPR" evidence="3">
    <location>
        <begin position="202"/>
        <end position="235"/>
    </location>
</feature>
<evidence type="ECO:0000256" key="2">
    <source>
        <dbReference type="ARBA" id="ARBA00022803"/>
    </source>
</evidence>
<keyword evidence="1" id="KW-0677">Repeat</keyword>
<dbReference type="Pfam" id="PF13432">
    <property type="entry name" value="TPR_16"/>
    <property type="match status" value="2"/>
</dbReference>
<dbReference type="InterPro" id="IPR051012">
    <property type="entry name" value="CellSynth/LPSAsmb/PSIAsmb"/>
</dbReference>
<evidence type="ECO:0000256" key="1">
    <source>
        <dbReference type="ARBA" id="ARBA00022737"/>
    </source>
</evidence>
<name>L0RAD6_9BACT</name>
<evidence type="ECO:0000313" key="4">
    <source>
        <dbReference type="EMBL" id="CCO23177.1"/>
    </source>
</evidence>
<dbReference type="HOGENOM" id="CLU_007251_3_0_7"/>
<dbReference type="InterPro" id="IPR019734">
    <property type="entry name" value="TPR_rpt"/>
</dbReference>
<keyword evidence="2 3" id="KW-0802">TPR repeat</keyword>
<gene>
    <name evidence="4" type="ORF">DESAM_20890</name>
</gene>
<dbReference type="PATRIC" id="fig|1121451.3.peg.1158"/>
<dbReference type="PROSITE" id="PS50005">
    <property type="entry name" value="TPR"/>
    <property type="match status" value="4"/>
</dbReference>
<accession>L0RAD6</accession>
<dbReference type="Pfam" id="PF13174">
    <property type="entry name" value="TPR_6"/>
    <property type="match status" value="1"/>
</dbReference>
<feature type="repeat" description="TPR" evidence="3">
    <location>
        <begin position="437"/>
        <end position="470"/>
    </location>
</feature>
<evidence type="ECO:0000313" key="5">
    <source>
        <dbReference type="Proteomes" id="UP000010808"/>
    </source>
</evidence>
<dbReference type="AlphaFoldDB" id="L0RAD6"/>
<evidence type="ECO:0000256" key="3">
    <source>
        <dbReference type="PROSITE-ProRule" id="PRU00339"/>
    </source>
</evidence>
<dbReference type="RefSeq" id="WP_015335782.1">
    <property type="nucleotide sequence ID" value="NC_020055.1"/>
</dbReference>
<sequence length="584" mass="66338">MTYLSGISRSTVKPVVFFALLTIIMLQGCASQKAMQPPMNATLAPEAQLTFDYLVYMDYRTRLGQIMSKGIRTPQTINEAARIQKDALVVLDRIIAAEPQVKLYLDKFALYWTSQQIDEARETLKEALEKYPFNRDLTINLANTYLVDNRSADAEAVLIEYLHKKPDDLIMTSHLARIYMEQRKFAQALDILKVIPFKKRTPQILYLHGKASAGLGLTKQAIKSFNKAVEAKPDFIEAWGELAYLHELDKNYSEAEKIYTRMLEFPDVSSHIRVRLLELSLKLNNPEQALKLVLEGPRNNAFLLEAAQVFLNGDFYGQASTILDIFAQQKPVPDAYYFFKASIAYEGEDDPAKALDYLNRIAVDSEHYDRSLQFKAHLLMNMGRDKEALDVIRQGQTKLPEAANFYLLEAALHSSSGKDALAEEALLRGNENSPDNPQILFQLGMNAERKGDLDQTLKYMEQIISKHPDHADALNFVGYLLADKGEQLDRAIVLISQANKLEPDNGYIIDSLAWVNYRSGNFEEAWKLINRAVSLKPKQPELWEHYGDIAAARGNKEEAAKGYNNALKFKSENKDELRKKLEEL</sequence>
<dbReference type="SMART" id="SM00028">
    <property type="entry name" value="TPR"/>
    <property type="match status" value="9"/>
</dbReference>
<feature type="repeat" description="TPR" evidence="3">
    <location>
        <begin position="540"/>
        <end position="573"/>
    </location>
</feature>
<dbReference type="Gene3D" id="1.25.40.10">
    <property type="entry name" value="Tetratricopeptide repeat domain"/>
    <property type="match status" value="3"/>
</dbReference>